<evidence type="ECO:0000256" key="10">
    <source>
        <dbReference type="ARBA" id="ARBA00023065"/>
    </source>
</evidence>
<evidence type="ECO:0000256" key="1">
    <source>
        <dbReference type="ARBA" id="ARBA00004651"/>
    </source>
</evidence>
<dbReference type="SUPFAM" id="SSF52343">
    <property type="entry name" value="Ferredoxin reductase-like, C-terminal NADP-linked domain"/>
    <property type="match status" value="1"/>
</dbReference>
<organism evidence="17 18">
    <name type="scientific">Monosporascus ibericus</name>
    <dbReference type="NCBI Taxonomy" id="155417"/>
    <lineage>
        <taxon>Eukaryota</taxon>
        <taxon>Fungi</taxon>
        <taxon>Dikarya</taxon>
        <taxon>Ascomycota</taxon>
        <taxon>Pezizomycotina</taxon>
        <taxon>Sordariomycetes</taxon>
        <taxon>Xylariomycetidae</taxon>
        <taxon>Xylariales</taxon>
        <taxon>Xylariales incertae sedis</taxon>
        <taxon>Monosporascus</taxon>
    </lineage>
</organism>
<evidence type="ECO:0000256" key="15">
    <source>
        <dbReference type="SAM" id="Phobius"/>
    </source>
</evidence>
<dbReference type="OrthoDB" id="10006946at2759"/>
<feature type="compositionally biased region" description="Polar residues" evidence="14">
    <location>
        <begin position="417"/>
        <end position="432"/>
    </location>
</feature>
<keyword evidence="4" id="KW-0813">Transport</keyword>
<keyword evidence="9" id="KW-0560">Oxidoreductase</keyword>
<feature type="region of interest" description="Disordered" evidence="14">
    <location>
        <begin position="355"/>
        <end position="432"/>
    </location>
</feature>
<dbReference type="GO" id="GO:0005886">
    <property type="term" value="C:plasma membrane"/>
    <property type="evidence" value="ECO:0007669"/>
    <property type="project" value="UniProtKB-SubCell"/>
</dbReference>
<feature type="compositionally biased region" description="Basic and acidic residues" evidence="14">
    <location>
        <begin position="362"/>
        <end position="375"/>
    </location>
</feature>
<keyword evidence="5" id="KW-1003">Cell membrane</keyword>
<keyword evidence="18" id="KW-1185">Reference proteome</keyword>
<dbReference type="Pfam" id="PF08022">
    <property type="entry name" value="FAD_binding_8"/>
    <property type="match status" value="1"/>
</dbReference>
<dbReference type="InterPro" id="IPR051410">
    <property type="entry name" value="Ferric/Cupric_Reductase"/>
</dbReference>
<evidence type="ECO:0000256" key="11">
    <source>
        <dbReference type="ARBA" id="ARBA00023136"/>
    </source>
</evidence>
<dbReference type="GO" id="GO:0006826">
    <property type="term" value="P:iron ion transport"/>
    <property type="evidence" value="ECO:0007669"/>
    <property type="project" value="TreeGrafter"/>
</dbReference>
<feature type="transmembrane region" description="Helical" evidence="15">
    <location>
        <begin position="129"/>
        <end position="146"/>
    </location>
</feature>
<evidence type="ECO:0000256" key="4">
    <source>
        <dbReference type="ARBA" id="ARBA00022448"/>
    </source>
</evidence>
<feature type="transmembrane region" description="Helical" evidence="15">
    <location>
        <begin position="31"/>
        <end position="49"/>
    </location>
</feature>
<comment type="caution">
    <text evidence="17">The sequence shown here is derived from an EMBL/GenBank/DDBJ whole genome shotgun (WGS) entry which is preliminary data.</text>
</comment>
<dbReference type="InterPro" id="IPR017927">
    <property type="entry name" value="FAD-bd_FR_type"/>
</dbReference>
<dbReference type="AlphaFoldDB" id="A0A4Q4T9Y9"/>
<accession>A0A4Q4T9Y9</accession>
<feature type="transmembrane region" description="Helical" evidence="15">
    <location>
        <begin position="285"/>
        <end position="305"/>
    </location>
</feature>
<keyword evidence="11 15" id="KW-0472">Membrane</keyword>
<dbReference type="GO" id="GO:0006879">
    <property type="term" value="P:intracellular iron ion homeostasis"/>
    <property type="evidence" value="ECO:0007669"/>
    <property type="project" value="TreeGrafter"/>
</dbReference>
<dbReference type="PROSITE" id="PS51384">
    <property type="entry name" value="FAD_FR"/>
    <property type="match status" value="1"/>
</dbReference>
<dbReference type="Pfam" id="PF08030">
    <property type="entry name" value="NAD_binding_6"/>
    <property type="match status" value="1"/>
</dbReference>
<dbReference type="SFLD" id="SFLDG01168">
    <property type="entry name" value="Ferric_reductase_subgroup_(FRE"/>
    <property type="match status" value="1"/>
</dbReference>
<evidence type="ECO:0000256" key="7">
    <source>
        <dbReference type="ARBA" id="ARBA00022982"/>
    </source>
</evidence>
<comment type="catalytic activity">
    <reaction evidence="13">
        <text>2 a Fe(II)-siderophore + NADP(+) + H(+) = 2 a Fe(III)-siderophore + NADPH</text>
        <dbReference type="Rhea" id="RHEA:28795"/>
        <dbReference type="Rhea" id="RHEA-COMP:11342"/>
        <dbReference type="Rhea" id="RHEA-COMP:11344"/>
        <dbReference type="ChEBI" id="CHEBI:15378"/>
        <dbReference type="ChEBI" id="CHEBI:29033"/>
        <dbReference type="ChEBI" id="CHEBI:29034"/>
        <dbReference type="ChEBI" id="CHEBI:57783"/>
        <dbReference type="ChEBI" id="CHEBI:58349"/>
        <dbReference type="EC" id="1.16.1.9"/>
    </reaction>
</comment>
<reference evidence="17 18" key="1">
    <citation type="submission" date="2018-06" db="EMBL/GenBank/DDBJ databases">
        <title>Complete Genomes of Monosporascus.</title>
        <authorList>
            <person name="Robinson A.J."/>
            <person name="Natvig D.O."/>
        </authorList>
    </citation>
    <scope>NUCLEOTIDE SEQUENCE [LARGE SCALE GENOMIC DNA]</scope>
    <source>
        <strain evidence="17 18">CBS 110550</strain>
    </source>
</reference>
<dbReference type="Proteomes" id="UP000293360">
    <property type="component" value="Unassembled WGS sequence"/>
</dbReference>
<dbReference type="InterPro" id="IPR013121">
    <property type="entry name" value="Fe_red_NAD-bd_6"/>
</dbReference>
<keyword evidence="6 15" id="KW-0812">Transmembrane</keyword>
<feature type="transmembrane region" description="Helical" evidence="15">
    <location>
        <begin position="69"/>
        <end position="90"/>
    </location>
</feature>
<dbReference type="InterPro" id="IPR039261">
    <property type="entry name" value="FNR_nucleotide-bd"/>
</dbReference>
<dbReference type="InterPro" id="IPR013112">
    <property type="entry name" value="FAD-bd_8"/>
</dbReference>
<dbReference type="STRING" id="155417.A0A4Q4T9Y9"/>
<evidence type="ECO:0000256" key="5">
    <source>
        <dbReference type="ARBA" id="ARBA00022475"/>
    </source>
</evidence>
<feature type="compositionally biased region" description="Low complexity" evidence="14">
    <location>
        <begin position="396"/>
        <end position="406"/>
    </location>
</feature>
<dbReference type="SFLD" id="SFLDS00052">
    <property type="entry name" value="Ferric_Reductase_Domain"/>
    <property type="match status" value="1"/>
</dbReference>
<proteinExistence type="inferred from homology"/>
<dbReference type="PANTHER" id="PTHR32361">
    <property type="entry name" value="FERRIC/CUPRIC REDUCTASE TRANSMEMBRANE COMPONENT"/>
    <property type="match status" value="1"/>
</dbReference>
<dbReference type="GO" id="GO:0052851">
    <property type="term" value="F:ferric-chelate reductase (NADPH) activity"/>
    <property type="evidence" value="ECO:0007669"/>
    <property type="project" value="UniProtKB-EC"/>
</dbReference>
<dbReference type="SUPFAM" id="SSF63380">
    <property type="entry name" value="Riboflavin synthase domain-like"/>
    <property type="match status" value="1"/>
</dbReference>
<evidence type="ECO:0000256" key="6">
    <source>
        <dbReference type="ARBA" id="ARBA00022692"/>
    </source>
</evidence>
<evidence type="ECO:0000313" key="17">
    <source>
        <dbReference type="EMBL" id="RYP03415.1"/>
    </source>
</evidence>
<evidence type="ECO:0000256" key="3">
    <source>
        <dbReference type="ARBA" id="ARBA00012668"/>
    </source>
</evidence>
<evidence type="ECO:0000256" key="14">
    <source>
        <dbReference type="SAM" id="MobiDB-lite"/>
    </source>
</evidence>
<keyword evidence="12" id="KW-0325">Glycoprotein</keyword>
<keyword evidence="7" id="KW-0249">Electron transport</keyword>
<keyword evidence="10" id="KW-0406">Ion transport</keyword>
<dbReference type="EC" id="1.16.1.9" evidence="3"/>
<evidence type="ECO:0000256" key="13">
    <source>
        <dbReference type="ARBA" id="ARBA00048483"/>
    </source>
</evidence>
<evidence type="ECO:0000256" key="8">
    <source>
        <dbReference type="ARBA" id="ARBA00022989"/>
    </source>
</evidence>
<dbReference type="CDD" id="cd06186">
    <property type="entry name" value="NOX_Duox_like_FAD_NADP"/>
    <property type="match status" value="1"/>
</dbReference>
<dbReference type="InterPro" id="IPR017938">
    <property type="entry name" value="Riboflavin_synthase-like_b-brl"/>
</dbReference>
<dbReference type="Pfam" id="PF01794">
    <property type="entry name" value="Ferric_reduct"/>
    <property type="match status" value="1"/>
</dbReference>
<protein>
    <recommendedName>
        <fullName evidence="3">ferric-chelate reductase (NADPH)</fullName>
        <ecNumber evidence="3">1.16.1.9</ecNumber>
    </recommendedName>
</protein>
<name>A0A4Q4T9Y9_9PEZI</name>
<gene>
    <name evidence="17" type="ORF">DL764_005174</name>
</gene>
<sequence length="496" mass="54866">MLVVVYVIFNIAFTVYGIEDYSQPTTWSSRLGWMATGNMVLVVFLALKNTPLALLTPYSYEQLNGLHQIAGYTTVIQSIAHGVIYVVYFAHAGRWETIHEDIVIVAYVLLAALFFSAMAGLMLKRLNYESFYVVHVLCFIVIVITLGLHRPKIDPDKVLIATLLIAGLWVSDRLLRFGRLVYNAVNNSATVYPLSDGGTRIVFKKPLPRARPGKHCYVWLPEIRAFETHPFTIISDDPLELIINTYTGFTRDLHNFAVSKPGAMLKASLDGPYGTTPDPMSYDKVVLVAGGAGATFTFGLAADMLRRMNETSTQQIEFIWAVRRYDNMSWFTQHLNNIRTHVHASKVALKVHLTSMPAPSSTDRDSNPRSGDGSRKAGYSLPTSPTSPFEKETGYPLSPSIPSPVILREDPEKDPNISGSQKSLATSSSTQLPLIYGRPDTERLIRAAVQSAGKDQRVLIAVCGPNGLIEKVRNTAASCIRVSGPAVDLHCEQFSW</sequence>
<feature type="domain" description="FAD-binding FR-type" evidence="16">
    <location>
        <begin position="167"/>
        <end position="279"/>
    </location>
</feature>
<evidence type="ECO:0000256" key="2">
    <source>
        <dbReference type="ARBA" id="ARBA00006278"/>
    </source>
</evidence>
<dbReference type="InterPro" id="IPR013130">
    <property type="entry name" value="Fe3_Rdtase_TM_dom"/>
</dbReference>
<dbReference type="Gene3D" id="3.40.50.80">
    <property type="entry name" value="Nucleotide-binding domain of ferredoxin-NADP reductase (FNR) module"/>
    <property type="match status" value="1"/>
</dbReference>
<dbReference type="GO" id="GO:0015677">
    <property type="term" value="P:copper ion import"/>
    <property type="evidence" value="ECO:0007669"/>
    <property type="project" value="TreeGrafter"/>
</dbReference>
<evidence type="ECO:0000259" key="16">
    <source>
        <dbReference type="PROSITE" id="PS51384"/>
    </source>
</evidence>
<evidence type="ECO:0000256" key="9">
    <source>
        <dbReference type="ARBA" id="ARBA00023002"/>
    </source>
</evidence>
<evidence type="ECO:0000313" key="18">
    <source>
        <dbReference type="Proteomes" id="UP000293360"/>
    </source>
</evidence>
<comment type="subcellular location">
    <subcellularLocation>
        <location evidence="1">Cell membrane</location>
        <topology evidence="1">Multi-pass membrane protein</topology>
    </subcellularLocation>
</comment>
<dbReference type="EMBL" id="QJNU01000261">
    <property type="protein sequence ID" value="RYP03415.1"/>
    <property type="molecule type" value="Genomic_DNA"/>
</dbReference>
<dbReference type="PANTHER" id="PTHR32361:SF9">
    <property type="entry name" value="FERRIC REDUCTASE TRANSMEMBRANE COMPONENT 3-RELATED"/>
    <property type="match status" value="1"/>
</dbReference>
<keyword evidence="8 15" id="KW-1133">Transmembrane helix</keyword>
<comment type="similarity">
    <text evidence="2">Belongs to the ferric reductase (FRE) family.</text>
</comment>
<feature type="transmembrane region" description="Helical" evidence="15">
    <location>
        <begin position="102"/>
        <end position="123"/>
    </location>
</feature>
<evidence type="ECO:0000256" key="12">
    <source>
        <dbReference type="ARBA" id="ARBA00023180"/>
    </source>
</evidence>
<feature type="transmembrane region" description="Helical" evidence="15">
    <location>
        <begin position="158"/>
        <end position="175"/>
    </location>
</feature>